<dbReference type="Proteomes" id="UP000775547">
    <property type="component" value="Unassembled WGS sequence"/>
</dbReference>
<name>A0A9P7K7C5_9AGAR</name>
<dbReference type="OrthoDB" id="2755229at2759"/>
<accession>A0A9P7K7C5</accession>
<gene>
    <name evidence="1" type="ORF">DXG03_005937</name>
</gene>
<reference evidence="1" key="1">
    <citation type="submission" date="2020-07" db="EMBL/GenBank/DDBJ databases">
        <authorList>
            <person name="Nieuwenhuis M."/>
            <person name="Van De Peppel L.J.J."/>
        </authorList>
    </citation>
    <scope>NUCLEOTIDE SEQUENCE</scope>
    <source>
        <strain evidence="1">AP01</strain>
        <tissue evidence="1">Mycelium</tissue>
    </source>
</reference>
<keyword evidence="2" id="KW-1185">Reference proteome</keyword>
<dbReference type="EMBL" id="JABCKV010000379">
    <property type="protein sequence ID" value="KAG5641141.1"/>
    <property type="molecule type" value="Genomic_DNA"/>
</dbReference>
<comment type="caution">
    <text evidence="1">The sequence shown here is derived from an EMBL/GenBank/DDBJ whole genome shotgun (WGS) entry which is preliminary data.</text>
</comment>
<evidence type="ECO:0000313" key="2">
    <source>
        <dbReference type="Proteomes" id="UP000775547"/>
    </source>
</evidence>
<dbReference type="AlphaFoldDB" id="A0A9P7K7C5"/>
<protein>
    <submittedName>
        <fullName evidence="1">Uncharacterized protein</fullName>
    </submittedName>
</protein>
<organism evidence="1 2">
    <name type="scientific">Asterophora parasitica</name>
    <dbReference type="NCBI Taxonomy" id="117018"/>
    <lineage>
        <taxon>Eukaryota</taxon>
        <taxon>Fungi</taxon>
        <taxon>Dikarya</taxon>
        <taxon>Basidiomycota</taxon>
        <taxon>Agaricomycotina</taxon>
        <taxon>Agaricomycetes</taxon>
        <taxon>Agaricomycetidae</taxon>
        <taxon>Agaricales</taxon>
        <taxon>Tricholomatineae</taxon>
        <taxon>Lyophyllaceae</taxon>
        <taxon>Asterophora</taxon>
    </lineage>
</organism>
<sequence length="254" mass="28507">MHGRKPLDPTSQRGPEIHIPAVKCMTFTRAVFPRIVIPYTLLVQNLDADIETLIEADPDAYIAIVPFGAGNKYFRDNPRANANILAFIKSLELHEEGDSLSVAKALPRNKPNQKREFEKPWTMILSGAGKNLRDYLVWHQTFAVHPELTFSALPFDKDLQSWVIMNISGDLVEKSREAQVNALGAIKHKLWRNPAFRSYADRLLAAQNVAGSTSERACRATKTFDVTYIETQDSEGNPAPIWQLTGKPLTKDPI</sequence>
<evidence type="ECO:0000313" key="1">
    <source>
        <dbReference type="EMBL" id="KAG5641141.1"/>
    </source>
</evidence>
<reference evidence="1" key="2">
    <citation type="submission" date="2021-10" db="EMBL/GenBank/DDBJ databases">
        <title>Phylogenomics reveals ancestral predisposition of the termite-cultivated fungus Termitomyces towards a domesticated lifestyle.</title>
        <authorList>
            <person name="Auxier B."/>
            <person name="Grum-Grzhimaylo A."/>
            <person name="Cardenas M.E."/>
            <person name="Lodge J.D."/>
            <person name="Laessoe T."/>
            <person name="Pedersen O."/>
            <person name="Smith M.E."/>
            <person name="Kuyper T.W."/>
            <person name="Franco-Molano E.A."/>
            <person name="Baroni T.J."/>
            <person name="Aanen D.K."/>
        </authorList>
    </citation>
    <scope>NUCLEOTIDE SEQUENCE</scope>
    <source>
        <strain evidence="1">AP01</strain>
        <tissue evidence="1">Mycelium</tissue>
    </source>
</reference>
<proteinExistence type="predicted"/>